<protein>
    <recommendedName>
        <fullName evidence="2">Phage major capsid protein</fullName>
    </recommendedName>
</protein>
<reference evidence="1" key="1">
    <citation type="submission" date="2019-03" db="EMBL/GenBank/DDBJ databases">
        <title>Single cell metagenomics reveals metabolic interactions within the superorganism composed of flagellate Streblomastix strix and complex community of Bacteroidetes bacteria on its surface.</title>
        <authorList>
            <person name="Treitli S.C."/>
            <person name="Kolisko M."/>
            <person name="Husnik F."/>
            <person name="Keeling P."/>
            <person name="Hampl V."/>
        </authorList>
    </citation>
    <scope>NUCLEOTIDE SEQUENCE</scope>
    <source>
        <strain evidence="1">STM</strain>
    </source>
</reference>
<evidence type="ECO:0000313" key="1">
    <source>
        <dbReference type="EMBL" id="KAA6352410.1"/>
    </source>
</evidence>
<proteinExistence type="predicted"/>
<comment type="caution">
    <text evidence="1">The sequence shown here is derived from an EMBL/GenBank/DDBJ whole genome shotgun (WGS) entry which is preliminary data.</text>
</comment>
<gene>
    <name evidence="1" type="ORF">EZS27_000360</name>
</gene>
<evidence type="ECO:0008006" key="2">
    <source>
        <dbReference type="Google" id="ProtNLM"/>
    </source>
</evidence>
<dbReference type="EMBL" id="SNRY01000003">
    <property type="protein sequence ID" value="KAA6352410.1"/>
    <property type="molecule type" value="Genomic_DNA"/>
</dbReference>
<accession>A0A5J4T4I6</accession>
<sequence>MDLTKPIDITAVLEAVRKHADVLVSIDHLGAHEALQHFTPMPGITDSIELGKVEGGTISSKYMGVFLGDKNLGKIVPRRLIVRPIVAEMADEPERYRRSYIAEVPGEIRKDHPFELWIIQHGITLASEDLHNAIFTAKYDSDIEKKEITDAFDGLGTIIEADKTAEKISTDNGNLFATGVLSRANVGEKLLDMWRAMPLTFRRKSSIMIISDELGDMYDDWLKDEVVVLLKDEVSGEEYLKGTKGKCRLVRVADLPDNSQMVILTTKANVIYGFDKISDLKSMRPFASGNPYLFTAAMKYVIGFQLISIHKSEFCVNDQPLTPSEGGTFDETFDNSFAKNPDLNSET</sequence>
<organism evidence="1">
    <name type="scientific">termite gut metagenome</name>
    <dbReference type="NCBI Taxonomy" id="433724"/>
    <lineage>
        <taxon>unclassified sequences</taxon>
        <taxon>metagenomes</taxon>
        <taxon>organismal metagenomes</taxon>
    </lineage>
</organism>
<name>A0A5J4T4I6_9ZZZZ</name>
<dbReference type="AlphaFoldDB" id="A0A5J4T4I6"/>